<organism evidence="3 4">
    <name type="scientific">Plantactinospora endophytica</name>
    <dbReference type="NCBI Taxonomy" id="673535"/>
    <lineage>
        <taxon>Bacteria</taxon>
        <taxon>Bacillati</taxon>
        <taxon>Actinomycetota</taxon>
        <taxon>Actinomycetes</taxon>
        <taxon>Micromonosporales</taxon>
        <taxon>Micromonosporaceae</taxon>
        <taxon>Plantactinospora</taxon>
    </lineage>
</organism>
<dbReference type="InterPro" id="IPR007278">
    <property type="entry name" value="DUF397"/>
</dbReference>
<protein>
    <recommendedName>
        <fullName evidence="2">DUF397 domain-containing protein</fullName>
    </recommendedName>
</protein>
<gene>
    <name evidence="3" type="ORF">Pen02_66610</name>
</gene>
<accession>A0ABQ4EAH0</accession>
<sequence>MYDFDPSDARWRTSSRSGANGNCVEVADNLGAVVAVRDSKDRSGAVLAFRHAAWATFTASLKNGTPSA</sequence>
<feature type="domain" description="DUF397" evidence="2">
    <location>
        <begin position="9"/>
        <end position="62"/>
    </location>
</feature>
<proteinExistence type="predicted"/>
<evidence type="ECO:0000313" key="3">
    <source>
        <dbReference type="EMBL" id="GIG91725.1"/>
    </source>
</evidence>
<evidence type="ECO:0000259" key="2">
    <source>
        <dbReference type="Pfam" id="PF04149"/>
    </source>
</evidence>
<comment type="caution">
    <text evidence="3">The sequence shown here is derived from an EMBL/GenBank/DDBJ whole genome shotgun (WGS) entry which is preliminary data.</text>
</comment>
<dbReference type="RefSeq" id="WP_203870065.1">
    <property type="nucleotide sequence ID" value="NZ_BONW01000039.1"/>
</dbReference>
<name>A0ABQ4EAH0_9ACTN</name>
<keyword evidence="4" id="KW-1185">Reference proteome</keyword>
<dbReference type="EMBL" id="BONW01000039">
    <property type="protein sequence ID" value="GIG91725.1"/>
    <property type="molecule type" value="Genomic_DNA"/>
</dbReference>
<evidence type="ECO:0000256" key="1">
    <source>
        <dbReference type="SAM" id="MobiDB-lite"/>
    </source>
</evidence>
<dbReference type="Proteomes" id="UP000646749">
    <property type="component" value="Unassembled WGS sequence"/>
</dbReference>
<feature type="region of interest" description="Disordered" evidence="1">
    <location>
        <begin position="1"/>
        <end position="20"/>
    </location>
</feature>
<dbReference type="Pfam" id="PF04149">
    <property type="entry name" value="DUF397"/>
    <property type="match status" value="1"/>
</dbReference>
<evidence type="ECO:0000313" key="4">
    <source>
        <dbReference type="Proteomes" id="UP000646749"/>
    </source>
</evidence>
<reference evidence="3 4" key="1">
    <citation type="submission" date="2021-01" db="EMBL/GenBank/DDBJ databases">
        <title>Whole genome shotgun sequence of Plantactinospora endophytica NBRC 110450.</title>
        <authorList>
            <person name="Komaki H."/>
            <person name="Tamura T."/>
        </authorList>
    </citation>
    <scope>NUCLEOTIDE SEQUENCE [LARGE SCALE GENOMIC DNA]</scope>
    <source>
        <strain evidence="3 4">NBRC 110450</strain>
    </source>
</reference>